<organism evidence="1 2">
    <name type="scientific">Dermacentor silvarum</name>
    <name type="common">Tick</name>
    <dbReference type="NCBI Taxonomy" id="543639"/>
    <lineage>
        <taxon>Eukaryota</taxon>
        <taxon>Metazoa</taxon>
        <taxon>Ecdysozoa</taxon>
        <taxon>Arthropoda</taxon>
        <taxon>Chelicerata</taxon>
        <taxon>Arachnida</taxon>
        <taxon>Acari</taxon>
        <taxon>Parasitiformes</taxon>
        <taxon>Ixodida</taxon>
        <taxon>Ixodoidea</taxon>
        <taxon>Ixodidae</taxon>
        <taxon>Rhipicephalinae</taxon>
        <taxon>Dermacentor</taxon>
    </lineage>
</organism>
<dbReference type="Proteomes" id="UP000821865">
    <property type="component" value="Chromosome 11"/>
</dbReference>
<keyword evidence="2" id="KW-1185">Reference proteome</keyword>
<gene>
    <name evidence="1" type="ORF">HPB49_022368</name>
</gene>
<dbReference type="EMBL" id="CM023480">
    <property type="protein sequence ID" value="KAH7971356.1"/>
    <property type="molecule type" value="Genomic_DNA"/>
</dbReference>
<comment type="caution">
    <text evidence="1">The sequence shown here is derived from an EMBL/GenBank/DDBJ whole genome shotgun (WGS) entry which is preliminary data.</text>
</comment>
<name>A0ACB8DLC0_DERSI</name>
<evidence type="ECO:0000313" key="1">
    <source>
        <dbReference type="EMBL" id="KAH7971356.1"/>
    </source>
</evidence>
<sequence>MASPSQLAASSGSVAVEQGKPTTPEEKPAKHYELEDVEKILEEREELKTATTVFYGTEATDKPGTEPKAAQDAPPLYRQKVFIAVVILLIIAGVSAAFLTVWTTIGPSRKVNYACKTRICEQHFFVKSLNHSNESGDLKISEVEPLYISTPWEKRSFGKAWIQVVSYKLRRYNFPKMDEVINVVMEALVNIMEEPLLNLNPNANLQPPNANQQGNRTASAYNQALGDSQNTATAMLKKKNLKDHVNKSQTSGIPPRWDRVLIVPVEKNIYREHVTTAERSEQEVNDYRLGNKIAISGRGVPKPMVNLEEVNVPDSIIEWLRTRNHGCLTSIESQCWPIALSGRDLLAVVEAVSEAKAVAYLVPAVSHVLSQPPLQSGDGPTALVLVATSEMAQKVHQVACDIQGYTKVGAACLSCREPKKPQLEELEKRPQICIATPGRLLFFLKEGRLSLSRCTHVVFDGADVMVDMGLEIQIQAITQWIRPDHQTQIWLTSRTLNVHPLCEDLLNDYIQVRIDVKPELRDETVEQIVFVCDEGEKSERLVELLQDILNEPQHKVMVFAETRQTVDDIVTLLMLRELPVIGIHGKKRDEQQDWALASFQSKGVLIIVSTDMYARKPDVAGDVRFVINYDYPRSSELYMRRLGYASHARETAVAYTFFTYQDKRHASDLVSILREARQPVPVELKEIVKGGGRNRRLGAGRRSK</sequence>
<accession>A0ACB8DLC0</accession>
<protein>
    <submittedName>
        <fullName evidence="1">Uncharacterized protein</fullName>
    </submittedName>
</protein>
<reference evidence="1" key="1">
    <citation type="submission" date="2020-05" db="EMBL/GenBank/DDBJ databases">
        <title>Large-scale comparative analyses of tick genomes elucidate their genetic diversity and vector capacities.</title>
        <authorList>
            <person name="Jia N."/>
            <person name="Wang J."/>
            <person name="Shi W."/>
            <person name="Du L."/>
            <person name="Sun Y."/>
            <person name="Zhan W."/>
            <person name="Jiang J."/>
            <person name="Wang Q."/>
            <person name="Zhang B."/>
            <person name="Ji P."/>
            <person name="Sakyi L.B."/>
            <person name="Cui X."/>
            <person name="Yuan T."/>
            <person name="Jiang B."/>
            <person name="Yang W."/>
            <person name="Lam T.T.-Y."/>
            <person name="Chang Q."/>
            <person name="Ding S."/>
            <person name="Wang X."/>
            <person name="Zhu J."/>
            <person name="Ruan X."/>
            <person name="Zhao L."/>
            <person name="Wei J."/>
            <person name="Que T."/>
            <person name="Du C."/>
            <person name="Cheng J."/>
            <person name="Dai P."/>
            <person name="Han X."/>
            <person name="Huang E."/>
            <person name="Gao Y."/>
            <person name="Liu J."/>
            <person name="Shao H."/>
            <person name="Ye R."/>
            <person name="Li L."/>
            <person name="Wei W."/>
            <person name="Wang X."/>
            <person name="Wang C."/>
            <person name="Yang T."/>
            <person name="Huo Q."/>
            <person name="Li W."/>
            <person name="Guo W."/>
            <person name="Chen H."/>
            <person name="Zhou L."/>
            <person name="Ni X."/>
            <person name="Tian J."/>
            <person name="Zhou Y."/>
            <person name="Sheng Y."/>
            <person name="Liu T."/>
            <person name="Pan Y."/>
            <person name="Xia L."/>
            <person name="Li J."/>
            <person name="Zhao F."/>
            <person name="Cao W."/>
        </authorList>
    </citation>
    <scope>NUCLEOTIDE SEQUENCE</scope>
    <source>
        <strain evidence="1">Dsil-2018</strain>
    </source>
</reference>
<proteinExistence type="predicted"/>
<evidence type="ECO:0000313" key="2">
    <source>
        <dbReference type="Proteomes" id="UP000821865"/>
    </source>
</evidence>